<name>A0A134BJL8_9BACT</name>
<reference evidence="1 2" key="1">
    <citation type="submission" date="2016-01" db="EMBL/GenBank/DDBJ databases">
        <authorList>
            <person name="Oliw E.H."/>
        </authorList>
    </citation>
    <scope>NUCLEOTIDE SEQUENCE [LARGE SCALE GENOMIC DNA]</scope>
    <source>
        <strain evidence="1 2">DNF00307</strain>
    </source>
</reference>
<evidence type="ECO:0000313" key="2">
    <source>
        <dbReference type="Proteomes" id="UP000070531"/>
    </source>
</evidence>
<dbReference type="Proteomes" id="UP000070531">
    <property type="component" value="Unassembled WGS sequence"/>
</dbReference>
<protein>
    <submittedName>
        <fullName evidence="1">Uncharacterized protein</fullName>
    </submittedName>
</protein>
<dbReference type="PATRIC" id="fig|419005.5.peg.442"/>
<comment type="caution">
    <text evidence="1">The sequence shown here is derived from an EMBL/GenBank/DDBJ whole genome shotgun (WGS) entry which is preliminary data.</text>
</comment>
<proteinExistence type="predicted"/>
<sequence length="43" mass="5062">MFLFYQFYIYTKVFLLKAEQGKSNIISSFLHALNKVLINTFGI</sequence>
<organism evidence="1">
    <name type="scientific">Prevotella amnii</name>
    <dbReference type="NCBI Taxonomy" id="419005"/>
    <lineage>
        <taxon>Bacteria</taxon>
        <taxon>Pseudomonadati</taxon>
        <taxon>Bacteroidota</taxon>
        <taxon>Bacteroidia</taxon>
        <taxon>Bacteroidales</taxon>
        <taxon>Prevotellaceae</taxon>
        <taxon>Prevotella</taxon>
    </lineage>
</organism>
<dbReference type="EMBL" id="LSDL01000020">
    <property type="protein sequence ID" value="KXB80148.1"/>
    <property type="molecule type" value="Genomic_DNA"/>
</dbReference>
<dbReference type="AlphaFoldDB" id="A0A134BJL8"/>
<accession>A0A134BJL8</accession>
<evidence type="ECO:0000313" key="1">
    <source>
        <dbReference type="EMBL" id="KXB80148.1"/>
    </source>
</evidence>
<gene>
    <name evidence="1" type="ORF">HMPREF1860_00436</name>
</gene>